<name>A0A371X3A2_9HYPH</name>
<dbReference type="InterPro" id="IPR013078">
    <property type="entry name" value="His_Pase_superF_clade-1"/>
</dbReference>
<sequence length="172" mass="18849">MATKSPRLFVLRHAHSSWALPGQRDHQRVLDERGRRDAERLADELKDEAIEIDSVLCSTAARARETFEIAKPAFARIGKTTFTDDLYAFGPEAYVAAIEAETDASTILVVGHNPMIEDFALSLVGTDSKAYQKLREGLPTCGFAEFACEDGFATMAKGGASLSRLLLPREMA</sequence>
<keyword evidence="2" id="KW-1185">Reference proteome</keyword>
<dbReference type="RefSeq" id="WP_116683437.1">
    <property type="nucleotide sequence ID" value="NZ_QURL01000004.1"/>
</dbReference>
<dbReference type="EMBL" id="QURL01000004">
    <property type="protein sequence ID" value="RFC63708.1"/>
    <property type="molecule type" value="Genomic_DNA"/>
</dbReference>
<gene>
    <name evidence="1" type="ORF">DYI37_11970</name>
</gene>
<protein>
    <submittedName>
        <fullName evidence="1">Histidine phosphatase family protein</fullName>
    </submittedName>
</protein>
<dbReference type="SMART" id="SM00855">
    <property type="entry name" value="PGAM"/>
    <property type="match status" value="1"/>
</dbReference>
<dbReference type="OrthoDB" id="9810154at2"/>
<dbReference type="Proteomes" id="UP000264310">
    <property type="component" value="Unassembled WGS sequence"/>
</dbReference>
<dbReference type="PANTHER" id="PTHR47623:SF1">
    <property type="entry name" value="OS09G0287300 PROTEIN"/>
    <property type="match status" value="1"/>
</dbReference>
<dbReference type="SUPFAM" id="SSF53254">
    <property type="entry name" value="Phosphoglycerate mutase-like"/>
    <property type="match status" value="1"/>
</dbReference>
<proteinExistence type="predicted"/>
<dbReference type="CDD" id="cd07067">
    <property type="entry name" value="HP_PGM_like"/>
    <property type="match status" value="1"/>
</dbReference>
<accession>A0A371X3A2</accession>
<organism evidence="1 2">
    <name type="scientific">Fulvimarina endophytica</name>
    <dbReference type="NCBI Taxonomy" id="2293836"/>
    <lineage>
        <taxon>Bacteria</taxon>
        <taxon>Pseudomonadati</taxon>
        <taxon>Pseudomonadota</taxon>
        <taxon>Alphaproteobacteria</taxon>
        <taxon>Hyphomicrobiales</taxon>
        <taxon>Aurantimonadaceae</taxon>
        <taxon>Fulvimarina</taxon>
    </lineage>
</organism>
<dbReference type="Pfam" id="PF00300">
    <property type="entry name" value="His_Phos_1"/>
    <property type="match status" value="1"/>
</dbReference>
<dbReference type="PANTHER" id="PTHR47623">
    <property type="entry name" value="OS09G0287300 PROTEIN"/>
    <property type="match status" value="1"/>
</dbReference>
<dbReference type="AlphaFoldDB" id="A0A371X3A2"/>
<evidence type="ECO:0000313" key="2">
    <source>
        <dbReference type="Proteomes" id="UP000264310"/>
    </source>
</evidence>
<evidence type="ECO:0000313" key="1">
    <source>
        <dbReference type="EMBL" id="RFC63708.1"/>
    </source>
</evidence>
<reference evidence="1 2" key="1">
    <citation type="submission" date="2018-08" db="EMBL/GenBank/DDBJ databases">
        <title>Fulvimarina sp. 85, whole genome shotgun sequence.</title>
        <authorList>
            <person name="Tuo L."/>
        </authorList>
    </citation>
    <scope>NUCLEOTIDE SEQUENCE [LARGE SCALE GENOMIC DNA]</scope>
    <source>
        <strain evidence="1 2">85</strain>
    </source>
</reference>
<dbReference type="InterPro" id="IPR029033">
    <property type="entry name" value="His_PPase_superfam"/>
</dbReference>
<dbReference type="Gene3D" id="3.40.50.1240">
    <property type="entry name" value="Phosphoglycerate mutase-like"/>
    <property type="match status" value="1"/>
</dbReference>
<comment type="caution">
    <text evidence="1">The sequence shown here is derived from an EMBL/GenBank/DDBJ whole genome shotgun (WGS) entry which is preliminary data.</text>
</comment>